<dbReference type="InterPro" id="IPR050389">
    <property type="entry name" value="LysR-type_TF"/>
</dbReference>
<dbReference type="InterPro" id="IPR000847">
    <property type="entry name" value="LysR_HTH_N"/>
</dbReference>
<keyword evidence="7" id="KW-1185">Reference proteome</keyword>
<dbReference type="GO" id="GO:0003677">
    <property type="term" value="F:DNA binding"/>
    <property type="evidence" value="ECO:0007669"/>
    <property type="project" value="UniProtKB-KW"/>
</dbReference>
<comment type="similarity">
    <text evidence="1">Belongs to the LysR transcriptional regulatory family.</text>
</comment>
<evidence type="ECO:0000256" key="1">
    <source>
        <dbReference type="ARBA" id="ARBA00009437"/>
    </source>
</evidence>
<dbReference type="Pfam" id="PF00126">
    <property type="entry name" value="HTH_1"/>
    <property type="match status" value="1"/>
</dbReference>
<evidence type="ECO:0000256" key="4">
    <source>
        <dbReference type="ARBA" id="ARBA00023163"/>
    </source>
</evidence>
<dbReference type="Pfam" id="PF03466">
    <property type="entry name" value="LysR_substrate"/>
    <property type="match status" value="1"/>
</dbReference>
<keyword evidence="2" id="KW-0805">Transcription regulation</keyword>
<dbReference type="InterPro" id="IPR036388">
    <property type="entry name" value="WH-like_DNA-bd_sf"/>
</dbReference>
<dbReference type="GO" id="GO:0003700">
    <property type="term" value="F:DNA-binding transcription factor activity"/>
    <property type="evidence" value="ECO:0007669"/>
    <property type="project" value="InterPro"/>
</dbReference>
<dbReference type="Proteomes" id="UP000031671">
    <property type="component" value="Unassembled WGS sequence"/>
</dbReference>
<dbReference type="EMBL" id="BBRZ01000020">
    <property type="protein sequence ID" value="GAM55890.1"/>
    <property type="molecule type" value="Genomic_DNA"/>
</dbReference>
<dbReference type="InterPro" id="IPR036390">
    <property type="entry name" value="WH_DNA-bd_sf"/>
</dbReference>
<name>A0A0B8NMK7_9VIBR</name>
<comment type="caution">
    <text evidence="6">The sequence shown here is derived from an EMBL/GenBank/DDBJ whole genome shotgun (WGS) entry which is preliminary data.</text>
</comment>
<proteinExistence type="inferred from homology"/>
<dbReference type="PANTHER" id="PTHR30118:SF12">
    <property type="entry name" value="TRANSCRIPTIONAL REGULATOR LYSR FAMILY"/>
    <property type="match status" value="1"/>
</dbReference>
<dbReference type="SUPFAM" id="SSF53850">
    <property type="entry name" value="Periplasmic binding protein-like II"/>
    <property type="match status" value="1"/>
</dbReference>
<organism evidence="6 7">
    <name type="scientific">Vibrio ishigakensis</name>
    <dbReference type="NCBI Taxonomy" id="1481914"/>
    <lineage>
        <taxon>Bacteria</taxon>
        <taxon>Pseudomonadati</taxon>
        <taxon>Pseudomonadota</taxon>
        <taxon>Gammaproteobacteria</taxon>
        <taxon>Vibrionales</taxon>
        <taxon>Vibrionaceae</taxon>
        <taxon>Vibrio</taxon>
    </lineage>
</organism>
<dbReference type="PROSITE" id="PS50931">
    <property type="entry name" value="HTH_LYSR"/>
    <property type="match status" value="1"/>
</dbReference>
<evidence type="ECO:0000313" key="6">
    <source>
        <dbReference type="EMBL" id="GAM55890.1"/>
    </source>
</evidence>
<gene>
    <name evidence="6" type="ORF">JCM19231_5037</name>
</gene>
<dbReference type="InterPro" id="IPR005119">
    <property type="entry name" value="LysR_subst-bd"/>
</dbReference>
<dbReference type="PANTHER" id="PTHR30118">
    <property type="entry name" value="HTH-TYPE TRANSCRIPTIONAL REGULATOR LEUO-RELATED"/>
    <property type="match status" value="1"/>
</dbReference>
<evidence type="ECO:0000313" key="7">
    <source>
        <dbReference type="Proteomes" id="UP000031671"/>
    </source>
</evidence>
<sequence>MISDLENFDLNLLSVVRSLVKYKSTKATALHLGISQASVSRNVAKINQTFGQNLFTRSAHGMEASALAQKLANVAEEMLIPLQTALDEFSDFDAEAYTGSISLVIDPYILDEQAESLIEICHQSFPNAQLVFEPWNQNSLEALKSGEFDYAITDQDIVLPQAIYQEKLYDEQVVLIARDDHPVLSRDHSLEEMLSLPIVSIPAPGIQDSSIDLLSLYPANNSQAQIVLKTQSLRTAASYLLSTHAIMFGSPSTAKHFDGISTYPLPQLINNMKRYEIYGGFLQIKRNNPFTQHLHSVIQLMFQDKNFLFQ</sequence>
<keyword evidence="3" id="KW-0238">DNA-binding</keyword>
<protein>
    <submittedName>
        <fullName evidence="6">Transcriptional regulator</fullName>
    </submittedName>
</protein>
<dbReference type="Gene3D" id="1.10.10.10">
    <property type="entry name" value="Winged helix-like DNA-binding domain superfamily/Winged helix DNA-binding domain"/>
    <property type="match status" value="1"/>
</dbReference>
<evidence type="ECO:0000259" key="5">
    <source>
        <dbReference type="PROSITE" id="PS50931"/>
    </source>
</evidence>
<keyword evidence="4" id="KW-0804">Transcription</keyword>
<reference evidence="6 7" key="2">
    <citation type="submission" date="2015-01" db="EMBL/GenBank/DDBJ databases">
        <authorList>
            <consortium name="NBRP consortium"/>
            <person name="Sawabe T."/>
            <person name="Meirelles P."/>
            <person name="Feng G."/>
            <person name="Sayaka M."/>
            <person name="Hattori M."/>
            <person name="Ohkuma M."/>
        </authorList>
    </citation>
    <scope>NUCLEOTIDE SEQUENCE [LARGE SCALE GENOMIC DNA]</scope>
    <source>
        <strain evidence="7">JCM 19231</strain>
    </source>
</reference>
<dbReference type="Gene3D" id="3.40.190.10">
    <property type="entry name" value="Periplasmic binding protein-like II"/>
    <property type="match status" value="2"/>
</dbReference>
<reference evidence="6 7" key="1">
    <citation type="submission" date="2015-01" db="EMBL/GenBank/DDBJ databases">
        <title>Vibrio sp. C1 JCM 19231 whole genome shotgun sequence.</title>
        <authorList>
            <person name="Sawabe T."/>
            <person name="Meirelles P."/>
            <person name="Feng G."/>
            <person name="Sayaka M."/>
            <person name="Hattori M."/>
            <person name="Ohkuma M."/>
        </authorList>
    </citation>
    <scope>NUCLEOTIDE SEQUENCE [LARGE SCALE GENOMIC DNA]</scope>
    <source>
        <strain evidence="7">JCM 19231</strain>
    </source>
</reference>
<dbReference type="RefSeq" id="WP_261836662.1">
    <property type="nucleotide sequence ID" value="NZ_AP024882.1"/>
</dbReference>
<evidence type="ECO:0000256" key="3">
    <source>
        <dbReference type="ARBA" id="ARBA00023125"/>
    </source>
</evidence>
<dbReference type="SUPFAM" id="SSF46785">
    <property type="entry name" value="Winged helix' DNA-binding domain"/>
    <property type="match status" value="1"/>
</dbReference>
<accession>A0A0B8NMK7</accession>
<feature type="domain" description="HTH lysR-type" evidence="5">
    <location>
        <begin position="8"/>
        <end position="65"/>
    </location>
</feature>
<dbReference type="AlphaFoldDB" id="A0A0B8NMK7"/>
<evidence type="ECO:0000256" key="2">
    <source>
        <dbReference type="ARBA" id="ARBA00023015"/>
    </source>
</evidence>